<dbReference type="CDD" id="cd20557">
    <property type="entry name" value="CYCLIN_ScPCL1-like"/>
    <property type="match status" value="1"/>
</dbReference>
<dbReference type="SUPFAM" id="SSF47954">
    <property type="entry name" value="Cyclin-like"/>
    <property type="match status" value="1"/>
</dbReference>
<sequence>MQLDRLADYLCGQPAPDAYRQFCHEILRVTQLHPSVILLSLYYVYRLVFLNADIRGAVGSEMRVWTVALALANKYLDDHTYRASTWRQLTGLSTVELTQMEFEMLQALGWTLHITPESFKSWS</sequence>
<gene>
    <name evidence="1" type="ORF">SYNPS1DRAFT_14001</name>
</gene>
<dbReference type="OrthoDB" id="244495at2759"/>
<evidence type="ECO:0008006" key="3">
    <source>
        <dbReference type="Google" id="ProtNLM"/>
    </source>
</evidence>
<dbReference type="PANTHER" id="PTHR15615">
    <property type="match status" value="1"/>
</dbReference>
<dbReference type="GO" id="GO:0019901">
    <property type="term" value="F:protein kinase binding"/>
    <property type="evidence" value="ECO:0007669"/>
    <property type="project" value="InterPro"/>
</dbReference>
<dbReference type="EMBL" id="KZ989386">
    <property type="protein sequence ID" value="RKP26576.1"/>
    <property type="molecule type" value="Genomic_DNA"/>
</dbReference>
<keyword evidence="2" id="KW-1185">Reference proteome</keyword>
<dbReference type="GO" id="GO:0005634">
    <property type="term" value="C:nucleus"/>
    <property type="evidence" value="ECO:0007669"/>
    <property type="project" value="TreeGrafter"/>
</dbReference>
<dbReference type="Pfam" id="PF08613">
    <property type="entry name" value="Cyclin"/>
    <property type="match status" value="1"/>
</dbReference>
<feature type="non-terminal residue" evidence="1">
    <location>
        <position position="123"/>
    </location>
</feature>
<dbReference type="PANTHER" id="PTHR15615:SF27">
    <property type="entry name" value="PHO85 CYCLIN CLG1"/>
    <property type="match status" value="1"/>
</dbReference>
<dbReference type="AlphaFoldDB" id="A0A4P9Z2F7"/>
<dbReference type="GO" id="GO:0000307">
    <property type="term" value="C:cyclin-dependent protein kinase holoenzyme complex"/>
    <property type="evidence" value="ECO:0007669"/>
    <property type="project" value="TreeGrafter"/>
</dbReference>
<proteinExistence type="predicted"/>
<dbReference type="InterPro" id="IPR013922">
    <property type="entry name" value="Cyclin_PHO80-like"/>
</dbReference>
<dbReference type="Gene3D" id="1.10.472.10">
    <property type="entry name" value="Cyclin-like"/>
    <property type="match status" value="1"/>
</dbReference>
<evidence type="ECO:0000313" key="1">
    <source>
        <dbReference type="EMBL" id="RKP26576.1"/>
    </source>
</evidence>
<organism evidence="1 2">
    <name type="scientific">Syncephalis pseudoplumigaleata</name>
    <dbReference type="NCBI Taxonomy" id="1712513"/>
    <lineage>
        <taxon>Eukaryota</taxon>
        <taxon>Fungi</taxon>
        <taxon>Fungi incertae sedis</taxon>
        <taxon>Zoopagomycota</taxon>
        <taxon>Zoopagomycotina</taxon>
        <taxon>Zoopagomycetes</taxon>
        <taxon>Zoopagales</taxon>
        <taxon>Piptocephalidaceae</taxon>
        <taxon>Syncephalis</taxon>
    </lineage>
</organism>
<dbReference type="Proteomes" id="UP000278143">
    <property type="component" value="Unassembled WGS sequence"/>
</dbReference>
<protein>
    <recommendedName>
        <fullName evidence="3">Cyclin-domain-containing protein</fullName>
    </recommendedName>
</protein>
<name>A0A4P9Z2F7_9FUNG</name>
<dbReference type="InterPro" id="IPR036915">
    <property type="entry name" value="Cyclin-like_sf"/>
</dbReference>
<evidence type="ECO:0000313" key="2">
    <source>
        <dbReference type="Proteomes" id="UP000278143"/>
    </source>
</evidence>
<reference evidence="2" key="1">
    <citation type="journal article" date="2018" name="Nat. Microbiol.">
        <title>Leveraging single-cell genomics to expand the fungal tree of life.</title>
        <authorList>
            <person name="Ahrendt S.R."/>
            <person name="Quandt C.A."/>
            <person name="Ciobanu D."/>
            <person name="Clum A."/>
            <person name="Salamov A."/>
            <person name="Andreopoulos B."/>
            <person name="Cheng J.F."/>
            <person name="Woyke T."/>
            <person name="Pelin A."/>
            <person name="Henrissat B."/>
            <person name="Reynolds N.K."/>
            <person name="Benny G.L."/>
            <person name="Smith M.E."/>
            <person name="James T.Y."/>
            <person name="Grigoriev I.V."/>
        </authorList>
    </citation>
    <scope>NUCLEOTIDE SEQUENCE [LARGE SCALE GENOMIC DNA]</scope>
    <source>
        <strain evidence="2">Benny S71-1</strain>
    </source>
</reference>
<dbReference type="GO" id="GO:0016538">
    <property type="term" value="F:cyclin-dependent protein serine/threonine kinase regulator activity"/>
    <property type="evidence" value="ECO:0007669"/>
    <property type="project" value="TreeGrafter"/>
</dbReference>
<accession>A0A4P9Z2F7</accession>